<evidence type="ECO:0000313" key="3">
    <source>
        <dbReference type="Proteomes" id="UP000177067"/>
    </source>
</evidence>
<evidence type="ECO:0000313" key="2">
    <source>
        <dbReference type="EMBL" id="OGH59436.1"/>
    </source>
</evidence>
<sequence length="196" mass="20603">MHMSISNTLGREKVGHFLFYLILVIVAMLVPLSYVYATSIGTNVSVTGTLTVTGASTFNGSVTVGDATTDTLTVTARLAADLDPNANNTIDLGAFSFAYKDIYVSSTAFVGDLSDLLYVDKVNSRIGISSSTPSAKLSIGTVNTSSTIDVPQLCFRTTVDVAGTDTQLYYWPCNGTACPTVAMQATGWATSTASCF</sequence>
<reference evidence="2 3" key="1">
    <citation type="journal article" date="2016" name="Nat. Commun.">
        <title>Thousands of microbial genomes shed light on interconnected biogeochemical processes in an aquifer system.</title>
        <authorList>
            <person name="Anantharaman K."/>
            <person name="Brown C.T."/>
            <person name="Hug L.A."/>
            <person name="Sharon I."/>
            <person name="Castelle C.J."/>
            <person name="Probst A.J."/>
            <person name="Thomas B.C."/>
            <person name="Singh A."/>
            <person name="Wilkins M.J."/>
            <person name="Karaoz U."/>
            <person name="Brodie E.L."/>
            <person name="Williams K.H."/>
            <person name="Hubbard S.S."/>
            <person name="Banfield J.F."/>
        </authorList>
    </citation>
    <scope>NUCLEOTIDE SEQUENCE [LARGE SCALE GENOMIC DNA]</scope>
</reference>
<proteinExistence type="predicted"/>
<gene>
    <name evidence="2" type="ORF">A2725_01250</name>
</gene>
<evidence type="ECO:0000256" key="1">
    <source>
        <dbReference type="SAM" id="Phobius"/>
    </source>
</evidence>
<dbReference type="AlphaFoldDB" id="A0A1F6LJB7"/>
<keyword evidence="1" id="KW-0812">Transmembrane</keyword>
<comment type="caution">
    <text evidence="2">The sequence shown here is derived from an EMBL/GenBank/DDBJ whole genome shotgun (WGS) entry which is preliminary data.</text>
</comment>
<dbReference type="Proteomes" id="UP000177067">
    <property type="component" value="Unassembled WGS sequence"/>
</dbReference>
<organism evidence="2 3">
    <name type="scientific">Candidatus Magasanikbacteria bacterium RIFCSPHIGHO2_01_FULL_33_34</name>
    <dbReference type="NCBI Taxonomy" id="1798671"/>
    <lineage>
        <taxon>Bacteria</taxon>
        <taxon>Candidatus Magasanikiibacteriota</taxon>
    </lineage>
</organism>
<protein>
    <submittedName>
        <fullName evidence="2">Uncharacterized protein</fullName>
    </submittedName>
</protein>
<name>A0A1F6LJB7_9BACT</name>
<dbReference type="EMBL" id="MFPS01000007">
    <property type="protein sequence ID" value="OGH59436.1"/>
    <property type="molecule type" value="Genomic_DNA"/>
</dbReference>
<keyword evidence="1" id="KW-1133">Transmembrane helix</keyword>
<keyword evidence="1" id="KW-0472">Membrane</keyword>
<feature type="transmembrane region" description="Helical" evidence="1">
    <location>
        <begin position="17"/>
        <end position="37"/>
    </location>
</feature>
<accession>A0A1F6LJB7</accession>